<feature type="domain" description="HTH lysR-type" evidence="5">
    <location>
        <begin position="7"/>
        <end position="59"/>
    </location>
</feature>
<dbReference type="InterPro" id="IPR036388">
    <property type="entry name" value="WH-like_DNA-bd_sf"/>
</dbReference>
<dbReference type="Gene3D" id="1.10.10.10">
    <property type="entry name" value="Winged helix-like DNA-binding domain superfamily/Winged helix DNA-binding domain"/>
    <property type="match status" value="1"/>
</dbReference>
<dbReference type="SUPFAM" id="SSF46785">
    <property type="entry name" value="Winged helix' DNA-binding domain"/>
    <property type="match status" value="1"/>
</dbReference>
<evidence type="ECO:0000313" key="7">
    <source>
        <dbReference type="Proteomes" id="UP001055804"/>
    </source>
</evidence>
<evidence type="ECO:0000259" key="5">
    <source>
        <dbReference type="PROSITE" id="PS50931"/>
    </source>
</evidence>
<keyword evidence="2" id="KW-0805">Transcription regulation</keyword>
<dbReference type="SUPFAM" id="SSF53850">
    <property type="entry name" value="Periplasmic binding protein-like II"/>
    <property type="match status" value="1"/>
</dbReference>
<dbReference type="Pfam" id="PF00126">
    <property type="entry name" value="HTH_1"/>
    <property type="match status" value="1"/>
</dbReference>
<gene>
    <name evidence="6" type="ORF">NJQ99_15730</name>
</gene>
<dbReference type="RefSeq" id="WP_269333832.1">
    <property type="nucleotide sequence ID" value="NZ_JAMZFT010000004.1"/>
</dbReference>
<dbReference type="PANTHER" id="PTHR30419:SF2">
    <property type="entry name" value="LYSR FAMILY TRANSCRIPTIONAL REGULATOR"/>
    <property type="match status" value="1"/>
</dbReference>
<keyword evidence="4" id="KW-0804">Transcription</keyword>
<dbReference type="PROSITE" id="PS50931">
    <property type="entry name" value="HTH_LYSR"/>
    <property type="match status" value="1"/>
</dbReference>
<keyword evidence="3" id="KW-0238">DNA-binding</keyword>
<dbReference type="GO" id="GO:0005829">
    <property type="term" value="C:cytosol"/>
    <property type="evidence" value="ECO:0007669"/>
    <property type="project" value="TreeGrafter"/>
</dbReference>
<comment type="caution">
    <text evidence="6">The sequence shown here is derived from an EMBL/GenBank/DDBJ whole genome shotgun (WGS) entry which is preliminary data.</text>
</comment>
<name>A0A9J6PJ82_9PROT</name>
<dbReference type="InterPro" id="IPR050950">
    <property type="entry name" value="HTH-type_LysR_regulators"/>
</dbReference>
<evidence type="ECO:0000256" key="3">
    <source>
        <dbReference type="ARBA" id="ARBA00023125"/>
    </source>
</evidence>
<dbReference type="PANTHER" id="PTHR30419">
    <property type="entry name" value="HTH-TYPE TRANSCRIPTIONAL REGULATOR YBHD"/>
    <property type="match status" value="1"/>
</dbReference>
<evidence type="ECO:0000256" key="1">
    <source>
        <dbReference type="ARBA" id="ARBA00009437"/>
    </source>
</evidence>
<dbReference type="InterPro" id="IPR000847">
    <property type="entry name" value="LysR_HTH_N"/>
</dbReference>
<evidence type="ECO:0000256" key="4">
    <source>
        <dbReference type="ARBA" id="ARBA00023163"/>
    </source>
</evidence>
<comment type="similarity">
    <text evidence="1">Belongs to the LysR transcriptional regulatory family.</text>
</comment>
<dbReference type="EMBL" id="JAMZFT010000004">
    <property type="protein sequence ID" value="MCP1337872.1"/>
    <property type="molecule type" value="Genomic_DNA"/>
</dbReference>
<accession>A0A9J6PJ82</accession>
<sequence length="302" mass="33387">MRSLLGLRYIDVIARAGSIRQAAETLAITPSALNRRLLALEDELGVQIFERLPRGVRPNAAGEILIHHIRNQISDLERVRSQIADLSGVRRGHVAIACSQALLPYFLPQQIDDYRRDHPAVTFGVFPRDRAQAEQALTEFTADLALVFEPVRLAEIQTLLTVRQPIRAVMARNHPLARRETVRLRECLDYPLALPSPPYGVRTLLEAAAARIGRPLEPAIQSDSFEFLTMCAAHADVISFQIEIGLPVGGADGVLTSRPVDARDLPSGVLHLGQLRGRTLPVAAARFADHLSRALFERFDSV</sequence>
<dbReference type="GO" id="GO:0003700">
    <property type="term" value="F:DNA-binding transcription factor activity"/>
    <property type="evidence" value="ECO:0007669"/>
    <property type="project" value="InterPro"/>
</dbReference>
<dbReference type="Proteomes" id="UP001055804">
    <property type="component" value="Unassembled WGS sequence"/>
</dbReference>
<dbReference type="InterPro" id="IPR036390">
    <property type="entry name" value="WH_DNA-bd_sf"/>
</dbReference>
<dbReference type="InterPro" id="IPR005119">
    <property type="entry name" value="LysR_subst-bd"/>
</dbReference>
<dbReference type="GO" id="GO:0003677">
    <property type="term" value="F:DNA binding"/>
    <property type="evidence" value="ECO:0007669"/>
    <property type="project" value="UniProtKB-KW"/>
</dbReference>
<dbReference type="Gene3D" id="3.40.190.290">
    <property type="match status" value="1"/>
</dbReference>
<keyword evidence="7" id="KW-1185">Reference proteome</keyword>
<organism evidence="6 7">
    <name type="scientific">Futiania mangrovi</name>
    <dbReference type="NCBI Taxonomy" id="2959716"/>
    <lineage>
        <taxon>Bacteria</taxon>
        <taxon>Pseudomonadati</taxon>
        <taxon>Pseudomonadota</taxon>
        <taxon>Alphaproteobacteria</taxon>
        <taxon>Futianiales</taxon>
        <taxon>Futianiaceae</taxon>
        <taxon>Futiania</taxon>
    </lineage>
</organism>
<dbReference type="Pfam" id="PF03466">
    <property type="entry name" value="LysR_substrate"/>
    <property type="match status" value="1"/>
</dbReference>
<evidence type="ECO:0000256" key="2">
    <source>
        <dbReference type="ARBA" id="ARBA00023015"/>
    </source>
</evidence>
<dbReference type="AlphaFoldDB" id="A0A9J6PJ82"/>
<protein>
    <submittedName>
        <fullName evidence="6">LysR family transcriptional regulator</fullName>
    </submittedName>
</protein>
<evidence type="ECO:0000313" key="6">
    <source>
        <dbReference type="EMBL" id="MCP1337872.1"/>
    </source>
</evidence>
<reference evidence="6" key="1">
    <citation type="submission" date="2022-06" db="EMBL/GenBank/DDBJ databases">
        <title>Isolation and Genomics of Futiania mangrovii gen. nov., sp. nov., a Rare and Metabolically-versatile member in the Class Alphaproteobacteria.</title>
        <authorList>
            <person name="Liu L."/>
            <person name="Huang W.-C."/>
            <person name="Pan J."/>
            <person name="Li J."/>
            <person name="Huang Y."/>
            <person name="Du H."/>
            <person name="Liu Y."/>
            <person name="Li M."/>
        </authorList>
    </citation>
    <scope>NUCLEOTIDE SEQUENCE</scope>
    <source>
        <strain evidence="6">FT118</strain>
    </source>
</reference>
<proteinExistence type="inferred from homology"/>